<evidence type="ECO:0000313" key="2">
    <source>
        <dbReference type="Proteomes" id="UP000562984"/>
    </source>
</evidence>
<comment type="caution">
    <text evidence="1">The sequence shown here is derived from an EMBL/GenBank/DDBJ whole genome shotgun (WGS) entry which is preliminary data.</text>
</comment>
<dbReference type="RefSeq" id="WP_171200767.1">
    <property type="nucleotide sequence ID" value="NZ_JABEND010000010.1"/>
</dbReference>
<proteinExistence type="predicted"/>
<evidence type="ECO:0000313" key="1">
    <source>
        <dbReference type="EMBL" id="NNG37063.1"/>
    </source>
</evidence>
<dbReference type="EMBL" id="JABEND010000010">
    <property type="protein sequence ID" value="NNG37063.1"/>
    <property type="molecule type" value="Genomic_DNA"/>
</dbReference>
<gene>
    <name evidence="1" type="ORF">HKD39_15375</name>
</gene>
<dbReference type="AlphaFoldDB" id="A0A849ABK7"/>
<organism evidence="1 2">
    <name type="scientific">Nakamurella aerolata</name>
    <dbReference type="NCBI Taxonomy" id="1656892"/>
    <lineage>
        <taxon>Bacteria</taxon>
        <taxon>Bacillati</taxon>
        <taxon>Actinomycetota</taxon>
        <taxon>Actinomycetes</taxon>
        <taxon>Nakamurellales</taxon>
        <taxon>Nakamurellaceae</taxon>
        <taxon>Nakamurella</taxon>
    </lineage>
</organism>
<protein>
    <submittedName>
        <fullName evidence="1">Uncharacterized protein</fullName>
    </submittedName>
</protein>
<accession>A0A849ABK7</accession>
<reference evidence="1 2" key="1">
    <citation type="submission" date="2020-05" db="EMBL/GenBank/DDBJ databases">
        <title>Nakamurella sp. DB0629 isolated from air conditioner.</title>
        <authorList>
            <person name="Kim D.H."/>
            <person name="Kim D.-U."/>
        </authorList>
    </citation>
    <scope>NUCLEOTIDE SEQUENCE [LARGE SCALE GENOMIC DNA]</scope>
    <source>
        <strain evidence="1 2">DB0629</strain>
    </source>
</reference>
<dbReference type="Proteomes" id="UP000562984">
    <property type="component" value="Unassembled WGS sequence"/>
</dbReference>
<name>A0A849ABK7_9ACTN</name>
<keyword evidence="2" id="KW-1185">Reference proteome</keyword>
<sequence>MNNITNIGGGFGRALFADLMQGKPTTARLRVEQPLLVPCSASPAVRTLPPFGAISIAAGTDRSGVEIGAVSDSATLGRTGSLLA</sequence>